<proteinExistence type="predicted"/>
<dbReference type="GO" id="GO:0008137">
    <property type="term" value="F:NADH dehydrogenase (ubiquinone) activity"/>
    <property type="evidence" value="ECO:0007669"/>
    <property type="project" value="InterPro"/>
</dbReference>
<dbReference type="Pfam" id="PF00361">
    <property type="entry name" value="Proton_antipo_M"/>
    <property type="match status" value="1"/>
</dbReference>
<keyword evidence="1" id="KW-0472">Membrane</keyword>
<dbReference type="InterPro" id="IPR003918">
    <property type="entry name" value="NADH_UbQ_OxRdtase"/>
</dbReference>
<protein>
    <recommendedName>
        <fullName evidence="2">NADH:quinone oxidoreductase/Mrp antiporter transmembrane domain-containing protein</fullName>
    </recommendedName>
</protein>
<dbReference type="AlphaFoldDB" id="X0TSW6"/>
<comment type="caution">
    <text evidence="3">The sequence shown here is derived from an EMBL/GenBank/DDBJ whole genome shotgun (WGS) entry which is preliminary data.</text>
</comment>
<dbReference type="GO" id="GO:0015990">
    <property type="term" value="P:electron transport coupled proton transport"/>
    <property type="evidence" value="ECO:0007669"/>
    <property type="project" value="TreeGrafter"/>
</dbReference>
<dbReference type="EMBL" id="BARS01013426">
    <property type="protein sequence ID" value="GAF96658.1"/>
    <property type="molecule type" value="Genomic_DNA"/>
</dbReference>
<dbReference type="PRINTS" id="PR01437">
    <property type="entry name" value="NUOXDRDTASE4"/>
</dbReference>
<dbReference type="PANTHER" id="PTHR43507">
    <property type="entry name" value="NADH-UBIQUINONE OXIDOREDUCTASE CHAIN 4"/>
    <property type="match status" value="1"/>
</dbReference>
<keyword evidence="1" id="KW-0812">Transmembrane</keyword>
<sequence length="149" mass="15773">ASCALIAIWGEGERRGAVALKYFIFTHLGSLMVLVGLIVLYEATGSDSFSALRAGVTLAPGLVTTVTMFFIVGFCVKMAIFPLHLWLPDAHAVAPMPVTIMLAAAMLSMGTYGILRFPLSIFSPAQMAPFAVPMMVAGIVSELYGALMA</sequence>
<evidence type="ECO:0000313" key="3">
    <source>
        <dbReference type="EMBL" id="GAF96658.1"/>
    </source>
</evidence>
<feature type="transmembrane region" description="Helical" evidence="1">
    <location>
        <begin position="127"/>
        <end position="147"/>
    </location>
</feature>
<organism evidence="3">
    <name type="scientific">marine sediment metagenome</name>
    <dbReference type="NCBI Taxonomy" id="412755"/>
    <lineage>
        <taxon>unclassified sequences</taxon>
        <taxon>metagenomes</taxon>
        <taxon>ecological metagenomes</taxon>
    </lineage>
</organism>
<gene>
    <name evidence="3" type="ORF">S01H1_23322</name>
</gene>
<feature type="domain" description="NADH:quinone oxidoreductase/Mrp antiporter transmembrane" evidence="2">
    <location>
        <begin position="2"/>
        <end position="149"/>
    </location>
</feature>
<evidence type="ECO:0000259" key="2">
    <source>
        <dbReference type="Pfam" id="PF00361"/>
    </source>
</evidence>
<feature type="non-terminal residue" evidence="3">
    <location>
        <position position="149"/>
    </location>
</feature>
<dbReference type="GO" id="GO:0042773">
    <property type="term" value="P:ATP synthesis coupled electron transport"/>
    <property type="evidence" value="ECO:0007669"/>
    <property type="project" value="InterPro"/>
</dbReference>
<feature type="transmembrane region" description="Helical" evidence="1">
    <location>
        <begin position="22"/>
        <end position="41"/>
    </location>
</feature>
<dbReference type="InterPro" id="IPR001750">
    <property type="entry name" value="ND/Mrp_TM"/>
</dbReference>
<feature type="non-terminal residue" evidence="3">
    <location>
        <position position="1"/>
    </location>
</feature>
<dbReference type="GO" id="GO:0003954">
    <property type="term" value="F:NADH dehydrogenase activity"/>
    <property type="evidence" value="ECO:0007669"/>
    <property type="project" value="TreeGrafter"/>
</dbReference>
<accession>X0TSW6</accession>
<feature type="transmembrane region" description="Helical" evidence="1">
    <location>
        <begin position="61"/>
        <end position="80"/>
    </location>
</feature>
<reference evidence="3" key="1">
    <citation type="journal article" date="2014" name="Front. Microbiol.">
        <title>High frequency of phylogenetically diverse reductive dehalogenase-homologous genes in deep subseafloor sedimentary metagenomes.</title>
        <authorList>
            <person name="Kawai M."/>
            <person name="Futagami T."/>
            <person name="Toyoda A."/>
            <person name="Takaki Y."/>
            <person name="Nishi S."/>
            <person name="Hori S."/>
            <person name="Arai W."/>
            <person name="Tsubouchi T."/>
            <person name="Morono Y."/>
            <person name="Uchiyama I."/>
            <person name="Ito T."/>
            <person name="Fujiyama A."/>
            <person name="Inagaki F."/>
            <person name="Takami H."/>
        </authorList>
    </citation>
    <scope>NUCLEOTIDE SEQUENCE</scope>
    <source>
        <strain evidence="3">Expedition CK06-06</strain>
    </source>
</reference>
<evidence type="ECO:0000256" key="1">
    <source>
        <dbReference type="SAM" id="Phobius"/>
    </source>
</evidence>
<dbReference type="PANTHER" id="PTHR43507:SF1">
    <property type="entry name" value="NADH-UBIQUINONE OXIDOREDUCTASE CHAIN 4"/>
    <property type="match status" value="1"/>
</dbReference>
<dbReference type="GO" id="GO:0048039">
    <property type="term" value="F:ubiquinone binding"/>
    <property type="evidence" value="ECO:0007669"/>
    <property type="project" value="TreeGrafter"/>
</dbReference>
<name>X0TSW6_9ZZZZ</name>
<feature type="transmembrane region" description="Helical" evidence="1">
    <location>
        <begin position="92"/>
        <end position="115"/>
    </location>
</feature>
<keyword evidence="1" id="KW-1133">Transmembrane helix</keyword>